<dbReference type="PhylomeDB" id="A0A0D2WP98"/>
<dbReference type="PANTHER" id="PTHR47534">
    <property type="entry name" value="YALI0E05731P"/>
    <property type="match status" value="1"/>
</dbReference>
<dbReference type="GO" id="GO:0016491">
    <property type="term" value="F:oxidoreductase activity"/>
    <property type="evidence" value="ECO:0007669"/>
    <property type="project" value="UniProtKB-KW"/>
</dbReference>
<dbReference type="RefSeq" id="XP_004363680.1">
    <property type="nucleotide sequence ID" value="XM_004363623.1"/>
</dbReference>
<dbReference type="Gene3D" id="3.40.50.720">
    <property type="entry name" value="NAD(P)-binding Rossmann-like Domain"/>
    <property type="match status" value="1"/>
</dbReference>
<organism evidence="2 3">
    <name type="scientific">Capsaspora owczarzaki (strain ATCC 30864)</name>
    <dbReference type="NCBI Taxonomy" id="595528"/>
    <lineage>
        <taxon>Eukaryota</taxon>
        <taxon>Filasterea</taxon>
        <taxon>Capsaspora</taxon>
    </lineage>
</organism>
<dbReference type="EMBL" id="KE346364">
    <property type="protein sequence ID" value="KJE93115.1"/>
    <property type="molecule type" value="Genomic_DNA"/>
</dbReference>
<name>A0A0D2WP98_CAPO3</name>
<evidence type="ECO:0000313" key="3">
    <source>
        <dbReference type="Proteomes" id="UP000008743"/>
    </source>
</evidence>
<dbReference type="Pfam" id="PF00106">
    <property type="entry name" value="adh_short"/>
    <property type="match status" value="1"/>
</dbReference>
<dbReference type="SUPFAM" id="SSF51735">
    <property type="entry name" value="NAD(P)-binding Rossmann-fold domains"/>
    <property type="match status" value="1"/>
</dbReference>
<dbReference type="OMA" id="NRCATRM"/>
<dbReference type="InParanoid" id="A0A0D2WP98"/>
<dbReference type="AlphaFoldDB" id="A0A0D2WP98"/>
<dbReference type="Proteomes" id="UP000008743">
    <property type="component" value="Unassembled WGS sequence"/>
</dbReference>
<dbReference type="eggNOG" id="KOG1208">
    <property type="taxonomic scope" value="Eukaryota"/>
</dbReference>
<dbReference type="InterPro" id="IPR036291">
    <property type="entry name" value="NAD(P)-bd_dom_sf"/>
</dbReference>
<dbReference type="OrthoDB" id="2898509at2759"/>
<dbReference type="InterPro" id="IPR052228">
    <property type="entry name" value="Sec_Metab_Biosynth_Oxidored"/>
</dbReference>
<accession>A0A0D2WP98</accession>
<evidence type="ECO:0000256" key="1">
    <source>
        <dbReference type="ARBA" id="ARBA00023002"/>
    </source>
</evidence>
<reference evidence="3" key="1">
    <citation type="submission" date="2011-02" db="EMBL/GenBank/DDBJ databases">
        <title>The Genome Sequence of Capsaspora owczarzaki ATCC 30864.</title>
        <authorList>
            <person name="Russ C."/>
            <person name="Cuomo C."/>
            <person name="Burger G."/>
            <person name="Gray M.W."/>
            <person name="Holland P.W.H."/>
            <person name="King N."/>
            <person name="Lang F.B.F."/>
            <person name="Roger A.J."/>
            <person name="Ruiz-Trillo I."/>
            <person name="Young S.K."/>
            <person name="Zeng Q."/>
            <person name="Gargeya S."/>
            <person name="Alvarado L."/>
            <person name="Berlin A."/>
            <person name="Chapman S.B."/>
            <person name="Chen Z."/>
            <person name="Freedman E."/>
            <person name="Gellesch M."/>
            <person name="Goldberg J."/>
            <person name="Griggs A."/>
            <person name="Gujja S."/>
            <person name="Heilman E."/>
            <person name="Heiman D."/>
            <person name="Howarth C."/>
            <person name="Mehta T."/>
            <person name="Neiman D."/>
            <person name="Pearson M."/>
            <person name="Roberts A."/>
            <person name="Saif S."/>
            <person name="Shea T."/>
            <person name="Shenoy N."/>
            <person name="Sisk P."/>
            <person name="Stolte C."/>
            <person name="Sykes S."/>
            <person name="White J."/>
            <person name="Yandava C."/>
            <person name="Haas B."/>
            <person name="Nusbaum C."/>
            <person name="Birren B."/>
        </authorList>
    </citation>
    <scope>NUCLEOTIDE SEQUENCE</scope>
    <source>
        <strain evidence="3">ATCC 30864</strain>
    </source>
</reference>
<keyword evidence="3" id="KW-1185">Reference proteome</keyword>
<protein>
    <recommendedName>
        <fullName evidence="4">Oxidoreductase</fullName>
    </recommendedName>
</protein>
<keyword evidence="1" id="KW-0560">Oxidoreductase</keyword>
<dbReference type="InterPro" id="IPR002347">
    <property type="entry name" value="SDR_fam"/>
</dbReference>
<evidence type="ECO:0008006" key="4">
    <source>
        <dbReference type="Google" id="ProtNLM"/>
    </source>
</evidence>
<proteinExistence type="predicted"/>
<evidence type="ECO:0000313" key="2">
    <source>
        <dbReference type="EMBL" id="KJE93115.1"/>
    </source>
</evidence>
<sequence length="289" mass="30432">MQNSALAGKSALVIGGTNGIGRGMAEWLAQQGASVTVAGPTSAGSSAPTYAFSPINAQSVADVGKFCAEYLRTHDRLDYLVVTAGIATMQGRTETDEGIDQKLAIHYYGRVAAIQGLLPLLESTAKLPNADVRVLSVLSAGVHSAYANYRTDPEVRTYSLQRAANAAGFYNDLALDALSREHPTVTFAHAAPGLVSTSLGAELNPFLRGVVRAMQLFAKSPERCARLIGAALIAPEFKGGFHLVNPNGKPAKRTPQHDEARDFVWQNTKEVLARASATGAAANAAKGKE</sequence>
<gene>
    <name evidence="2" type="ORF">CAOG_003952</name>
</gene>
<dbReference type="PRINTS" id="PR00081">
    <property type="entry name" value="GDHRDH"/>
</dbReference>
<dbReference type="PANTHER" id="PTHR47534:SF3">
    <property type="entry name" value="ALCOHOL DEHYDROGENASE-LIKE C-TERMINAL DOMAIN-CONTAINING PROTEIN"/>
    <property type="match status" value="1"/>
</dbReference>
<dbReference type="STRING" id="595528.A0A0D2WP98"/>